<dbReference type="PIRSF" id="PIRSF005739">
    <property type="entry name" value="O-mtase"/>
    <property type="match status" value="1"/>
</dbReference>
<evidence type="ECO:0000259" key="6">
    <source>
        <dbReference type="Pfam" id="PF08100"/>
    </source>
</evidence>
<gene>
    <name evidence="7" type="primary">phzM</name>
    <name evidence="7" type="ORF">PtoMrB4_05750</name>
</gene>
<feature type="active site" description="Proton acceptor" evidence="4">
    <location>
        <position position="279"/>
    </location>
</feature>
<dbReference type="SUPFAM" id="SSF53335">
    <property type="entry name" value="S-adenosyl-L-methionine-dependent methyltransferases"/>
    <property type="match status" value="1"/>
</dbReference>
<dbReference type="InterPro" id="IPR001077">
    <property type="entry name" value="COMT_C"/>
</dbReference>
<evidence type="ECO:0000256" key="2">
    <source>
        <dbReference type="ARBA" id="ARBA00022679"/>
    </source>
</evidence>
<dbReference type="PANTHER" id="PTHR43712">
    <property type="entry name" value="PUTATIVE (AFU_ORTHOLOGUE AFUA_4G14580)-RELATED"/>
    <property type="match status" value="1"/>
</dbReference>
<dbReference type="PROSITE" id="PS51683">
    <property type="entry name" value="SAM_OMT_II"/>
    <property type="match status" value="1"/>
</dbReference>
<dbReference type="KEGG" id="poj:PtoMrB4_05750"/>
<dbReference type="Pfam" id="PF00891">
    <property type="entry name" value="Methyltransf_2"/>
    <property type="match status" value="1"/>
</dbReference>
<protein>
    <submittedName>
        <fullName evidence="7">Phenazine-specific methyltransferase</fullName>
    </submittedName>
</protein>
<dbReference type="AlphaFoldDB" id="A0A679GE30"/>
<proteinExistence type="predicted"/>
<dbReference type="SUPFAM" id="SSF46785">
    <property type="entry name" value="Winged helix' DNA-binding domain"/>
    <property type="match status" value="1"/>
</dbReference>
<reference evidence="7 8" key="1">
    <citation type="journal article" date="2020" name="Microbiol. Resour. Announc.">
        <title>Complete genome sequence of Pseudomonas otitidis strain MrB4, isolated from Lake Biwa in Japan.</title>
        <authorList>
            <person name="Miyazaki K."/>
            <person name="Hase E."/>
            <person name="Maruya T."/>
        </authorList>
    </citation>
    <scope>NUCLEOTIDE SEQUENCE [LARGE SCALE GENOMIC DNA]</scope>
    <source>
        <strain evidence="7 8">MrB4</strain>
    </source>
</reference>
<dbReference type="Gene3D" id="1.10.10.10">
    <property type="entry name" value="Winged helix-like DNA-binding domain superfamily/Winged helix DNA-binding domain"/>
    <property type="match status" value="1"/>
</dbReference>
<evidence type="ECO:0000256" key="4">
    <source>
        <dbReference type="PIRSR" id="PIRSR005739-1"/>
    </source>
</evidence>
<dbReference type="GO" id="GO:0008171">
    <property type="term" value="F:O-methyltransferase activity"/>
    <property type="evidence" value="ECO:0007669"/>
    <property type="project" value="InterPro"/>
</dbReference>
<dbReference type="GO" id="GO:0046983">
    <property type="term" value="F:protein dimerization activity"/>
    <property type="evidence" value="ECO:0007669"/>
    <property type="project" value="InterPro"/>
</dbReference>
<organism evidence="7 8">
    <name type="scientific">Metapseudomonas otitidis</name>
    <dbReference type="NCBI Taxonomy" id="319939"/>
    <lineage>
        <taxon>Bacteria</taxon>
        <taxon>Pseudomonadati</taxon>
        <taxon>Pseudomonadota</taxon>
        <taxon>Gammaproteobacteria</taxon>
        <taxon>Pseudomonadales</taxon>
        <taxon>Pseudomonadaceae</taxon>
        <taxon>Metapseudomonas</taxon>
    </lineage>
</organism>
<dbReference type="CDD" id="cd02440">
    <property type="entry name" value="AdoMet_MTases"/>
    <property type="match status" value="1"/>
</dbReference>
<evidence type="ECO:0000313" key="7">
    <source>
        <dbReference type="EMBL" id="BCA26598.1"/>
    </source>
</evidence>
<evidence type="ECO:0000256" key="3">
    <source>
        <dbReference type="ARBA" id="ARBA00022691"/>
    </source>
</evidence>
<feature type="domain" description="O-methyltransferase dimerisation" evidence="6">
    <location>
        <begin position="42"/>
        <end position="113"/>
    </location>
</feature>
<evidence type="ECO:0000313" key="8">
    <source>
        <dbReference type="Proteomes" id="UP000501237"/>
    </source>
</evidence>
<dbReference type="GeneID" id="57395785"/>
<dbReference type="Proteomes" id="UP000501237">
    <property type="component" value="Chromosome"/>
</dbReference>
<dbReference type="InterPro" id="IPR012967">
    <property type="entry name" value="COMT_dimerisation"/>
</dbReference>
<dbReference type="PANTHER" id="PTHR43712:SF2">
    <property type="entry name" value="O-METHYLTRANSFERASE CICE"/>
    <property type="match status" value="1"/>
</dbReference>
<evidence type="ECO:0000256" key="1">
    <source>
        <dbReference type="ARBA" id="ARBA00022603"/>
    </source>
</evidence>
<sequence>MSLQRNSMAVRGFRLSMRAVAGLQRLVAQLLPAPFRLIQMGSAFWLSRALDVATRLDIASQLGDDTLAVGELAERLQVSPDALARLLRLLVASGVFAEPQRGCFCNSSTSAWLRQDHPRSVRAMVLLHNSRAMSAPWYWQLEEGIRQGVPPFVLCHGQELFERLNTDAPFDALFSAAMDSVEALAGDSFTTDMDWQRVDRIIDVGGSRGRKSLALLRRHGHLRACVVDRLGVVAEALRYWCEHPEPALDRLQFVAGDLFEMLPEAQDEGDLYLLSAVLHGFGEADCLKGLATLRRAIGQSGARVVLMEMVLADDHPDVPGALCDMQMFMAGQGRERTLDEWRTLCLRGGFQIEEVVETRSLAKLLVLRLAQQG</sequence>
<evidence type="ECO:0000259" key="5">
    <source>
        <dbReference type="Pfam" id="PF00891"/>
    </source>
</evidence>
<keyword evidence="1 7" id="KW-0489">Methyltransferase</keyword>
<dbReference type="InterPro" id="IPR036388">
    <property type="entry name" value="WH-like_DNA-bd_sf"/>
</dbReference>
<dbReference type="InterPro" id="IPR036390">
    <property type="entry name" value="WH_DNA-bd_sf"/>
</dbReference>
<dbReference type="Pfam" id="PF08100">
    <property type="entry name" value="Dimerisation"/>
    <property type="match status" value="1"/>
</dbReference>
<keyword evidence="3" id="KW-0949">S-adenosyl-L-methionine</keyword>
<name>A0A679GE30_9GAMM</name>
<dbReference type="GO" id="GO:0032259">
    <property type="term" value="P:methylation"/>
    <property type="evidence" value="ECO:0007669"/>
    <property type="project" value="UniProtKB-KW"/>
</dbReference>
<dbReference type="InterPro" id="IPR029063">
    <property type="entry name" value="SAM-dependent_MTases_sf"/>
</dbReference>
<dbReference type="EMBL" id="AP022642">
    <property type="protein sequence ID" value="BCA26598.1"/>
    <property type="molecule type" value="Genomic_DNA"/>
</dbReference>
<accession>A0A679GE30</accession>
<dbReference type="Gene3D" id="3.40.50.150">
    <property type="entry name" value="Vaccinia Virus protein VP39"/>
    <property type="match status" value="1"/>
</dbReference>
<dbReference type="InterPro" id="IPR016461">
    <property type="entry name" value="COMT-like"/>
</dbReference>
<dbReference type="RefSeq" id="WP_172432465.1">
    <property type="nucleotide sequence ID" value="NZ_AP022642.1"/>
</dbReference>
<keyword evidence="2 7" id="KW-0808">Transferase</keyword>
<feature type="domain" description="O-methyltransferase C-terminal" evidence="5">
    <location>
        <begin position="139"/>
        <end position="351"/>
    </location>
</feature>